<organism evidence="6 7">
    <name type="scientific">Candidatus Solincola sediminis</name>
    <dbReference type="NCBI Taxonomy" id="1797199"/>
    <lineage>
        <taxon>Bacteria</taxon>
        <taxon>Bacillati</taxon>
        <taxon>Actinomycetota</taxon>
        <taxon>Candidatus Geothermincolia</taxon>
        <taxon>Candidatus Geothermincolales</taxon>
        <taxon>Candidatus Geothermincolaceae</taxon>
        <taxon>Candidatus Solincola</taxon>
    </lineage>
</organism>
<reference evidence="6 7" key="1">
    <citation type="journal article" date="2016" name="Nat. Commun.">
        <title>Thousands of microbial genomes shed light on interconnected biogeochemical processes in an aquifer system.</title>
        <authorList>
            <person name="Anantharaman K."/>
            <person name="Brown C.T."/>
            <person name="Hug L.A."/>
            <person name="Sharon I."/>
            <person name="Castelle C.J."/>
            <person name="Probst A.J."/>
            <person name="Thomas B.C."/>
            <person name="Singh A."/>
            <person name="Wilkins M.J."/>
            <person name="Karaoz U."/>
            <person name="Brodie E.L."/>
            <person name="Williams K.H."/>
            <person name="Hubbard S.S."/>
            <person name="Banfield J.F."/>
        </authorList>
    </citation>
    <scope>NUCLEOTIDE SEQUENCE [LARGE SCALE GENOMIC DNA]</scope>
</reference>
<dbReference type="InterPro" id="IPR014284">
    <property type="entry name" value="RNA_pol_sigma-70_dom"/>
</dbReference>
<gene>
    <name evidence="6" type="ORF">A2Y75_11550</name>
</gene>
<dbReference type="GO" id="GO:0006352">
    <property type="term" value="P:DNA-templated transcription initiation"/>
    <property type="evidence" value="ECO:0007669"/>
    <property type="project" value="InterPro"/>
</dbReference>
<dbReference type="EMBL" id="MELK01000015">
    <property type="protein sequence ID" value="OFW59493.1"/>
    <property type="molecule type" value="Genomic_DNA"/>
</dbReference>
<evidence type="ECO:0000256" key="3">
    <source>
        <dbReference type="ARBA" id="ARBA00023125"/>
    </source>
</evidence>
<dbReference type="InterPro" id="IPR000943">
    <property type="entry name" value="RNA_pol_sigma70"/>
</dbReference>
<dbReference type="GO" id="GO:0003677">
    <property type="term" value="F:DNA binding"/>
    <property type="evidence" value="ECO:0007669"/>
    <property type="project" value="UniProtKB-KW"/>
</dbReference>
<name>A0A1F2WRP6_9ACTN</name>
<keyword evidence="4" id="KW-0804">Transcription</keyword>
<protein>
    <recommendedName>
        <fullName evidence="5">RNA polymerase sigma-70 domain-containing protein</fullName>
    </recommendedName>
</protein>
<comment type="caution">
    <text evidence="6">The sequence shown here is derived from an EMBL/GenBank/DDBJ whole genome shotgun (WGS) entry which is preliminary data.</text>
</comment>
<evidence type="ECO:0000313" key="6">
    <source>
        <dbReference type="EMBL" id="OFW59493.1"/>
    </source>
</evidence>
<dbReference type="GO" id="GO:0016987">
    <property type="term" value="F:sigma factor activity"/>
    <property type="evidence" value="ECO:0007669"/>
    <property type="project" value="UniProtKB-KW"/>
</dbReference>
<dbReference type="PANTHER" id="PTHR30385:SF4">
    <property type="entry name" value="RNA POLYMERASE SIGMA-E FACTOR"/>
    <property type="match status" value="1"/>
</dbReference>
<sequence length="260" mass="30099">MLVASDSKQQARRQLTKELFLKLKESRDYGIRDQLISLNIDLVDYLARRFMNRGEPLEDLLQVGYIGLIKSVDRYDIDRGLEFSTYATPTIIGELKRYLRDKGWTIRIPRRLQIKGFELNQAVDDLTQELQRPPTVQEIAQRLNANVEEIIETIESGLAINCLSLDTVYSKDDEQVFCLIDFLGDGNDDYSLAEDREAIANLLSRLSEREQKVVYMRFFVGMTQVEIARALDISQMHVSRLIGRTINKLRSDEQLEEIFS</sequence>
<dbReference type="Pfam" id="PF04539">
    <property type="entry name" value="Sigma70_r3"/>
    <property type="match status" value="1"/>
</dbReference>
<dbReference type="InterPro" id="IPR007624">
    <property type="entry name" value="RNA_pol_sigma70_r3"/>
</dbReference>
<dbReference type="NCBIfam" id="TIGR02980">
    <property type="entry name" value="SigBFG"/>
    <property type="match status" value="1"/>
</dbReference>
<dbReference type="NCBIfam" id="TIGR02937">
    <property type="entry name" value="sigma70-ECF"/>
    <property type="match status" value="1"/>
</dbReference>
<dbReference type="InterPro" id="IPR013325">
    <property type="entry name" value="RNA_pol_sigma_r2"/>
</dbReference>
<feature type="domain" description="RNA polymerase sigma-70" evidence="5">
    <location>
        <begin position="59"/>
        <end position="72"/>
    </location>
</feature>
<dbReference type="SUPFAM" id="SSF88946">
    <property type="entry name" value="Sigma2 domain of RNA polymerase sigma factors"/>
    <property type="match status" value="1"/>
</dbReference>
<dbReference type="InterPro" id="IPR007630">
    <property type="entry name" value="RNA_pol_sigma70_r4"/>
</dbReference>
<dbReference type="Pfam" id="PF04542">
    <property type="entry name" value="Sigma70_r2"/>
    <property type="match status" value="1"/>
</dbReference>
<dbReference type="PROSITE" id="PS00715">
    <property type="entry name" value="SIGMA70_1"/>
    <property type="match status" value="1"/>
</dbReference>
<accession>A0A1F2WRP6</accession>
<dbReference type="InterPro" id="IPR013324">
    <property type="entry name" value="RNA_pol_sigma_r3/r4-like"/>
</dbReference>
<keyword evidence="2" id="KW-0731">Sigma factor</keyword>
<dbReference type="InterPro" id="IPR014322">
    <property type="entry name" value="RNA_pol_sigma-B/F/G"/>
</dbReference>
<evidence type="ECO:0000256" key="2">
    <source>
        <dbReference type="ARBA" id="ARBA00023082"/>
    </source>
</evidence>
<dbReference type="CDD" id="cd06171">
    <property type="entry name" value="Sigma70_r4"/>
    <property type="match status" value="1"/>
</dbReference>
<proteinExistence type="predicted"/>
<dbReference type="Gene3D" id="1.10.10.10">
    <property type="entry name" value="Winged helix-like DNA-binding domain superfamily/Winged helix DNA-binding domain"/>
    <property type="match status" value="2"/>
</dbReference>
<evidence type="ECO:0000256" key="1">
    <source>
        <dbReference type="ARBA" id="ARBA00023015"/>
    </source>
</evidence>
<dbReference type="InterPro" id="IPR036388">
    <property type="entry name" value="WH-like_DNA-bd_sf"/>
</dbReference>
<evidence type="ECO:0000313" key="7">
    <source>
        <dbReference type="Proteomes" id="UP000177876"/>
    </source>
</evidence>
<evidence type="ECO:0000256" key="4">
    <source>
        <dbReference type="ARBA" id="ARBA00023163"/>
    </source>
</evidence>
<keyword evidence="3" id="KW-0238">DNA-binding</keyword>
<dbReference type="Proteomes" id="UP000177876">
    <property type="component" value="Unassembled WGS sequence"/>
</dbReference>
<dbReference type="AlphaFoldDB" id="A0A1F2WRP6"/>
<dbReference type="SUPFAM" id="SSF88659">
    <property type="entry name" value="Sigma3 and sigma4 domains of RNA polymerase sigma factors"/>
    <property type="match status" value="2"/>
</dbReference>
<dbReference type="STRING" id="1797197.A2Y75_11550"/>
<dbReference type="InterPro" id="IPR007627">
    <property type="entry name" value="RNA_pol_sigma70_r2"/>
</dbReference>
<dbReference type="Pfam" id="PF04545">
    <property type="entry name" value="Sigma70_r4"/>
    <property type="match status" value="1"/>
</dbReference>
<dbReference type="PANTHER" id="PTHR30385">
    <property type="entry name" value="SIGMA FACTOR F FLAGELLAR"/>
    <property type="match status" value="1"/>
</dbReference>
<dbReference type="PRINTS" id="PR00046">
    <property type="entry name" value="SIGMA70FCT"/>
</dbReference>
<keyword evidence="1" id="KW-0805">Transcription regulation</keyword>
<dbReference type="Gene3D" id="1.20.120.1810">
    <property type="match status" value="1"/>
</dbReference>
<evidence type="ECO:0000259" key="5">
    <source>
        <dbReference type="PROSITE" id="PS00715"/>
    </source>
</evidence>